<accession>A0ABP9G1Y3</accession>
<evidence type="ECO:0000256" key="9">
    <source>
        <dbReference type="ARBA" id="ARBA00049244"/>
    </source>
</evidence>
<dbReference type="NCBIfam" id="TIGR00594">
    <property type="entry name" value="polc"/>
    <property type="match status" value="1"/>
</dbReference>
<dbReference type="EC" id="2.7.7.7" evidence="1"/>
<evidence type="ECO:0000256" key="2">
    <source>
        <dbReference type="ARBA" id="ARBA00022490"/>
    </source>
</evidence>
<keyword evidence="5" id="KW-0235">DNA replication</keyword>
<evidence type="ECO:0000256" key="10">
    <source>
        <dbReference type="SAM" id="Coils"/>
    </source>
</evidence>
<dbReference type="Gene3D" id="1.10.150.870">
    <property type="match status" value="1"/>
</dbReference>
<dbReference type="InterPro" id="IPR029460">
    <property type="entry name" value="DNAPol_HHH"/>
</dbReference>
<evidence type="ECO:0000259" key="11">
    <source>
        <dbReference type="SMART" id="SM00481"/>
    </source>
</evidence>
<evidence type="ECO:0000256" key="3">
    <source>
        <dbReference type="ARBA" id="ARBA00022679"/>
    </source>
</evidence>
<reference evidence="13" key="1">
    <citation type="journal article" date="2019" name="Int. J. Syst. Evol. Microbiol.">
        <title>The Global Catalogue of Microorganisms (GCM) 10K type strain sequencing project: providing services to taxonomists for standard genome sequencing and annotation.</title>
        <authorList>
            <consortium name="The Broad Institute Genomics Platform"/>
            <consortium name="The Broad Institute Genome Sequencing Center for Infectious Disease"/>
            <person name="Wu L."/>
            <person name="Ma J."/>
        </authorList>
    </citation>
    <scope>NUCLEOTIDE SEQUENCE [LARGE SCALE GENOMIC DNA]</scope>
    <source>
        <strain evidence="13">JCM 19129</strain>
    </source>
</reference>
<keyword evidence="7" id="KW-0239">DNA-directed DNA polymerase</keyword>
<keyword evidence="2" id="KW-0963">Cytoplasm</keyword>
<name>A0ABP9G1Y3_9MICC</name>
<dbReference type="Gene3D" id="1.10.10.1600">
    <property type="entry name" value="Bacterial DNA polymerase III alpha subunit, thumb domain"/>
    <property type="match status" value="1"/>
</dbReference>
<dbReference type="InterPro" id="IPR004013">
    <property type="entry name" value="PHP_dom"/>
</dbReference>
<dbReference type="Pfam" id="PF07733">
    <property type="entry name" value="DNA_pol3_alpha"/>
    <property type="match status" value="1"/>
</dbReference>
<feature type="domain" description="Polymerase/histidinol phosphatase N-terminal" evidence="11">
    <location>
        <begin position="5"/>
        <end position="72"/>
    </location>
</feature>
<keyword evidence="4" id="KW-0548">Nucleotidyltransferase</keyword>
<dbReference type="Gene3D" id="3.20.20.140">
    <property type="entry name" value="Metal-dependent hydrolases"/>
    <property type="match status" value="1"/>
</dbReference>
<comment type="caution">
    <text evidence="12">The sequence shown here is derived from an EMBL/GenBank/DDBJ whole genome shotgun (WGS) entry which is preliminary data.</text>
</comment>
<comment type="catalytic activity">
    <reaction evidence="9">
        <text>DNA(n) + a 2'-deoxyribonucleoside 5'-triphosphate = DNA(n+1) + diphosphate</text>
        <dbReference type="Rhea" id="RHEA:22508"/>
        <dbReference type="Rhea" id="RHEA-COMP:17339"/>
        <dbReference type="Rhea" id="RHEA-COMP:17340"/>
        <dbReference type="ChEBI" id="CHEBI:33019"/>
        <dbReference type="ChEBI" id="CHEBI:61560"/>
        <dbReference type="ChEBI" id="CHEBI:173112"/>
        <dbReference type="EC" id="2.7.7.7"/>
    </reaction>
</comment>
<keyword evidence="6" id="KW-0227">DNA damage</keyword>
<dbReference type="InterPro" id="IPR003141">
    <property type="entry name" value="Pol/His_phosphatase_N"/>
</dbReference>
<keyword evidence="13" id="KW-1185">Reference proteome</keyword>
<dbReference type="InterPro" id="IPR041931">
    <property type="entry name" value="DNA_pol3_alpha_thumb_dom"/>
</dbReference>
<keyword evidence="10" id="KW-0175">Coiled coil</keyword>
<dbReference type="InterPro" id="IPR016195">
    <property type="entry name" value="Pol/histidinol_Pase-like"/>
</dbReference>
<dbReference type="RefSeq" id="WP_345478275.1">
    <property type="nucleotide sequence ID" value="NZ_BAABLW010000007.1"/>
</dbReference>
<evidence type="ECO:0000256" key="5">
    <source>
        <dbReference type="ARBA" id="ARBA00022705"/>
    </source>
</evidence>
<evidence type="ECO:0000256" key="1">
    <source>
        <dbReference type="ARBA" id="ARBA00012417"/>
    </source>
</evidence>
<evidence type="ECO:0000313" key="13">
    <source>
        <dbReference type="Proteomes" id="UP001500368"/>
    </source>
</evidence>
<dbReference type="Proteomes" id="UP001500368">
    <property type="component" value="Unassembled WGS sequence"/>
</dbReference>
<dbReference type="SMART" id="SM00481">
    <property type="entry name" value="POLIIIAc"/>
    <property type="match status" value="1"/>
</dbReference>
<sequence>MTDFTHLTVASAFSAHHGTSSPEALVEAAAADGAQIAAITDRDGLYGAVRHIRACIAHGLDPVVGVNLQLKDRRSSQITAAAEATAPAKITAPAKNTAPAEITVLAHGHNHGAGWAGLVRLISSAHAPKRGARRIPHGTAHRPAWITRSQPAAFIQDDDGAPTATVLLGAHSDVGRAVLSGQREQALGLLQDWCQRLPGGVVVDIVCHHTKPGLPGSLRHAAQMLQLAVAAEVPAVLSNAVRYKTQDEAATGDVLDAAAHLLPLGKFAAQPNAQAWLKPAELMHRLAQQIVEAAGLRPTAAHDLLDQTQRLAQRCRLDPQTDLRWRQPKVPELDVLGLHNGTGLAPDEILTQRCQTALDQRYPHASGQELSELEQRLSDELGTIRQFGFSTYFLTVADVVDMIRQRRIRVQARGSGAGSLVNYLLQISTVDPMEHGLLFERFLGKKRSALPDIDVDIESARRHEVYEAIFERYGHHRVTLLSMQNRYRARGAARDAGLALGLTEERIDQIAQNLWRFNAREFRQVLSSKPELREVAELVRAEPEVDLLVDLTERLDRLPRHISMHPCGVILGDADLLSLTPTQPSGIGLPMSQFDKDDIDDMGLLKLDVLGVRMQSTMAYAVKEIQRVNGAQAAEEGGLPSDAPYISAEGEVDLDALPKDDETTFAAIRTTHTLGMFQIESPGQRELVGKLQPDAYSDLIADISLFRPGPMKGNMVTPFVERKHGFEDIRYLHPRFAPFLQDSYGVVIYHEHVLRILSDVMGISLAEADELRRRLEKDAEQIEEQFRRRAAENKDAGVPRFSSAEIDRIWEALKGFGSFGFCKAHGAAFALPTYQSAWLKAHYPVEFLAGIFEHDPGMYPRRLLMAEARRIGIPLLPVDVNVSSAQYRVERVNAEEKGIRLSLRDIRGITEAECERIVQGQPYHSIADFWRRAAPSRPLMVRLASIGALDSLAADHEQRTSRGGLIAYVRQLTAAPKKPRSARVDGPVDSAESQPALFAEHALFSTKEPEPSAEERISAELDVLSSEVSGHVMQTYQPLLDELGVTPASQLLDLRNHSQVLVAGIRVATQTPPMRSGKRTVFISLDDGTGCADTAFFEEAQQQAGPLLFGTKLMVIRGKTRRTGDRGVSILADGAWDLKQLWAQWQQTHQVDLFQESETQLV</sequence>
<dbReference type="InterPro" id="IPR040982">
    <property type="entry name" value="DNA_pol3_finger"/>
</dbReference>
<evidence type="ECO:0000256" key="4">
    <source>
        <dbReference type="ARBA" id="ARBA00022695"/>
    </source>
</evidence>
<dbReference type="PANTHER" id="PTHR32294">
    <property type="entry name" value="DNA POLYMERASE III SUBUNIT ALPHA"/>
    <property type="match status" value="1"/>
</dbReference>
<dbReference type="Pfam" id="PF17657">
    <property type="entry name" value="DNA_pol3_finger"/>
    <property type="match status" value="1"/>
</dbReference>
<dbReference type="Pfam" id="PF02811">
    <property type="entry name" value="PHP"/>
    <property type="match status" value="1"/>
</dbReference>
<dbReference type="CDD" id="cd04485">
    <property type="entry name" value="DnaE_OBF"/>
    <property type="match status" value="1"/>
</dbReference>
<evidence type="ECO:0000313" key="12">
    <source>
        <dbReference type="EMBL" id="GAA4925832.1"/>
    </source>
</evidence>
<dbReference type="InterPro" id="IPR004805">
    <property type="entry name" value="DnaE2/DnaE/PolC"/>
</dbReference>
<dbReference type="SUPFAM" id="SSF89550">
    <property type="entry name" value="PHP domain-like"/>
    <property type="match status" value="1"/>
</dbReference>
<evidence type="ECO:0000256" key="8">
    <source>
        <dbReference type="ARBA" id="ARBA00023204"/>
    </source>
</evidence>
<gene>
    <name evidence="12" type="primary">dnaE_3</name>
    <name evidence="12" type="ORF">GCM10025790_24360</name>
</gene>
<feature type="coiled-coil region" evidence="10">
    <location>
        <begin position="765"/>
        <end position="792"/>
    </location>
</feature>
<keyword evidence="3" id="KW-0808">Transferase</keyword>
<dbReference type="InterPro" id="IPR011708">
    <property type="entry name" value="DNA_pol3_alpha_NTPase_dom"/>
</dbReference>
<keyword evidence="8" id="KW-0234">DNA repair</keyword>
<dbReference type="PANTHER" id="PTHR32294:SF4">
    <property type="entry name" value="ERROR-PRONE DNA POLYMERASE"/>
    <property type="match status" value="1"/>
</dbReference>
<dbReference type="CDD" id="cd07431">
    <property type="entry name" value="PHP_PolIIIA"/>
    <property type="match status" value="1"/>
</dbReference>
<evidence type="ECO:0000256" key="6">
    <source>
        <dbReference type="ARBA" id="ARBA00022763"/>
    </source>
</evidence>
<dbReference type="Pfam" id="PF14579">
    <property type="entry name" value="HHH_6"/>
    <property type="match status" value="1"/>
</dbReference>
<proteinExistence type="predicted"/>
<evidence type="ECO:0000256" key="7">
    <source>
        <dbReference type="ARBA" id="ARBA00022932"/>
    </source>
</evidence>
<dbReference type="EMBL" id="BAABLW010000007">
    <property type="protein sequence ID" value="GAA4925832.1"/>
    <property type="molecule type" value="Genomic_DNA"/>
</dbReference>
<organism evidence="12 13">
    <name type="scientific">Nesterenkonia rhizosphaerae</name>
    <dbReference type="NCBI Taxonomy" id="1348272"/>
    <lineage>
        <taxon>Bacteria</taxon>
        <taxon>Bacillati</taxon>
        <taxon>Actinomycetota</taxon>
        <taxon>Actinomycetes</taxon>
        <taxon>Micrococcales</taxon>
        <taxon>Micrococcaceae</taxon>
        <taxon>Nesterenkonia</taxon>
    </lineage>
</organism>
<protein>
    <recommendedName>
        <fullName evidence="1">DNA-directed DNA polymerase</fullName>
        <ecNumber evidence="1">2.7.7.7</ecNumber>
    </recommendedName>
</protein>